<gene>
    <name evidence="2" type="ORF">S12H4_03019</name>
</gene>
<dbReference type="EMBL" id="BARW01000806">
    <property type="protein sequence ID" value="GAI69711.1"/>
    <property type="molecule type" value="Genomic_DNA"/>
</dbReference>
<evidence type="ECO:0000259" key="1">
    <source>
        <dbReference type="PROSITE" id="PS50832"/>
    </source>
</evidence>
<sequence length="109" mass="13036">MAYYKQKNKNQEEPRIQRARLPKGKEIIGIIEQRYGGNKMNVSCLDGKDRNCRVPGRLKRKLWLRPNDVVIIEPWELDNTRGDIIFKYKPNQIAWLKQNNYLETEKSEF</sequence>
<protein>
    <recommendedName>
        <fullName evidence="1">S1-like domain-containing protein</fullName>
    </recommendedName>
</protein>
<dbReference type="CDD" id="cd05793">
    <property type="entry name" value="S1_IF1A"/>
    <property type="match status" value="1"/>
</dbReference>
<dbReference type="PANTHER" id="PTHR21668">
    <property type="entry name" value="EIF-1A"/>
    <property type="match status" value="1"/>
</dbReference>
<dbReference type="GO" id="GO:0003743">
    <property type="term" value="F:translation initiation factor activity"/>
    <property type="evidence" value="ECO:0007669"/>
    <property type="project" value="InterPro"/>
</dbReference>
<dbReference type="GO" id="GO:0003723">
    <property type="term" value="F:RNA binding"/>
    <property type="evidence" value="ECO:0007669"/>
    <property type="project" value="InterPro"/>
</dbReference>
<dbReference type="InterPro" id="IPR012340">
    <property type="entry name" value="NA-bd_OB-fold"/>
</dbReference>
<dbReference type="Pfam" id="PF01176">
    <property type="entry name" value="eIF-1a"/>
    <property type="match status" value="1"/>
</dbReference>
<organism evidence="2">
    <name type="scientific">marine sediment metagenome</name>
    <dbReference type="NCBI Taxonomy" id="412755"/>
    <lineage>
        <taxon>unclassified sequences</taxon>
        <taxon>metagenomes</taxon>
        <taxon>ecological metagenomes</taxon>
    </lineage>
</organism>
<proteinExistence type="inferred from homology"/>
<dbReference type="InterPro" id="IPR006196">
    <property type="entry name" value="RNA-binding_domain_S1_IF1"/>
</dbReference>
<feature type="domain" description="S1-like" evidence="1">
    <location>
        <begin position="17"/>
        <end position="89"/>
    </location>
</feature>
<dbReference type="AlphaFoldDB" id="X1RRW7"/>
<dbReference type="PROSITE" id="PS50832">
    <property type="entry name" value="S1_IF1_TYPE"/>
    <property type="match status" value="1"/>
</dbReference>
<dbReference type="SUPFAM" id="SSF50249">
    <property type="entry name" value="Nucleic acid-binding proteins"/>
    <property type="match status" value="1"/>
</dbReference>
<dbReference type="NCBIfam" id="NF003085">
    <property type="entry name" value="PRK04012.1-5"/>
    <property type="match status" value="1"/>
</dbReference>
<accession>X1RRW7</accession>
<comment type="caution">
    <text evidence="2">The sequence shown here is derived from an EMBL/GenBank/DDBJ whole genome shotgun (WGS) entry which is preliminary data.</text>
</comment>
<dbReference type="SMART" id="SM00652">
    <property type="entry name" value="eIF1a"/>
    <property type="match status" value="1"/>
</dbReference>
<evidence type="ECO:0000313" key="2">
    <source>
        <dbReference type="EMBL" id="GAI69711.1"/>
    </source>
</evidence>
<dbReference type="NCBIfam" id="NF003084">
    <property type="entry name" value="PRK04012.1-3"/>
    <property type="match status" value="1"/>
</dbReference>
<dbReference type="InterPro" id="IPR001253">
    <property type="entry name" value="TIF_eIF-1A"/>
</dbReference>
<reference evidence="2" key="1">
    <citation type="journal article" date="2014" name="Front. Microbiol.">
        <title>High frequency of phylogenetically diverse reductive dehalogenase-homologous genes in deep subseafloor sedimentary metagenomes.</title>
        <authorList>
            <person name="Kawai M."/>
            <person name="Futagami T."/>
            <person name="Toyoda A."/>
            <person name="Takaki Y."/>
            <person name="Nishi S."/>
            <person name="Hori S."/>
            <person name="Arai W."/>
            <person name="Tsubouchi T."/>
            <person name="Morono Y."/>
            <person name="Uchiyama I."/>
            <person name="Ito T."/>
            <person name="Fujiyama A."/>
            <person name="Inagaki F."/>
            <person name="Takami H."/>
        </authorList>
    </citation>
    <scope>NUCLEOTIDE SEQUENCE</scope>
    <source>
        <strain evidence="2">Expedition CK06-06</strain>
    </source>
</reference>
<dbReference type="Gene3D" id="2.40.50.140">
    <property type="entry name" value="Nucleic acid-binding proteins"/>
    <property type="match status" value="1"/>
</dbReference>
<dbReference type="HAMAP" id="MF_00216">
    <property type="entry name" value="aIF_1A"/>
    <property type="match status" value="1"/>
</dbReference>
<name>X1RRW7_9ZZZZ</name>